<evidence type="ECO:0000313" key="3">
    <source>
        <dbReference type="Proteomes" id="UP000660047"/>
    </source>
</evidence>
<dbReference type="InterPro" id="IPR050126">
    <property type="entry name" value="Ap4A_hydrolase"/>
</dbReference>
<gene>
    <name evidence="2" type="ORF">COEU31_23970</name>
</gene>
<dbReference type="Pfam" id="PF00149">
    <property type="entry name" value="Metallophos"/>
    <property type="match status" value="1"/>
</dbReference>
<sequence>MHCRHYIIGDIHNSIKEFNSIIDQIAPSRQDEIVLLGDAFDRGGDAPDPVGVYFRICRLGMQASLRWIRGNHDQFLAEYIYSYHGACEKERRSIQPYIYNSFDMMKDRLTQVDLLNLADLIMGLPLQIEINIGSKKYLLAHAMTFDPALVEQDDTLYLEGLYDMEEYWRQGVKGYVSLVGHTDSSYQYNNSHGRYLDGQHSIWTNDLENVYMLDCGCGLPNGRLACICLETGERFYA</sequence>
<dbReference type="GO" id="GO:0016791">
    <property type="term" value="F:phosphatase activity"/>
    <property type="evidence" value="ECO:0007669"/>
    <property type="project" value="TreeGrafter"/>
</dbReference>
<name>A0AAI9K7N3_9FIRM</name>
<dbReference type="GO" id="GO:0005737">
    <property type="term" value="C:cytoplasm"/>
    <property type="evidence" value="ECO:0007669"/>
    <property type="project" value="TreeGrafter"/>
</dbReference>
<dbReference type="InterPro" id="IPR029052">
    <property type="entry name" value="Metallo-depent_PP-like"/>
</dbReference>
<dbReference type="PANTHER" id="PTHR42850">
    <property type="entry name" value="METALLOPHOSPHOESTERASE"/>
    <property type="match status" value="1"/>
</dbReference>
<organism evidence="2 3">
    <name type="scientific">Coprococcus eutactus</name>
    <dbReference type="NCBI Taxonomy" id="33043"/>
    <lineage>
        <taxon>Bacteria</taxon>
        <taxon>Bacillati</taxon>
        <taxon>Bacillota</taxon>
        <taxon>Clostridia</taxon>
        <taxon>Lachnospirales</taxon>
        <taxon>Lachnospiraceae</taxon>
        <taxon>Coprococcus</taxon>
    </lineage>
</organism>
<dbReference type="RefSeq" id="WP_022216831.1">
    <property type="nucleotide sequence ID" value="NZ_BLYL01000017.1"/>
</dbReference>
<reference evidence="2" key="1">
    <citation type="submission" date="2020-06" db="EMBL/GenBank/DDBJ databases">
        <title>Characterization of fructooligosaccharide metabolism and fructooligosaccharide-degrading enzymes in human commensal butyrate producers.</title>
        <authorList>
            <person name="Tanno H."/>
            <person name="Fujii T."/>
            <person name="Hirano K."/>
            <person name="Maeno S."/>
            <person name="Tonozuka T."/>
            <person name="Sakamoto M."/>
            <person name="Ohkuma M."/>
            <person name="Tochio T."/>
            <person name="Endo A."/>
        </authorList>
    </citation>
    <scope>NUCLEOTIDE SEQUENCE</scope>
    <source>
        <strain evidence="2">JCM 31265</strain>
    </source>
</reference>
<accession>A0AAI9K7N3</accession>
<dbReference type="InterPro" id="IPR004843">
    <property type="entry name" value="Calcineurin-like_PHP"/>
</dbReference>
<comment type="caution">
    <text evidence="2">The sequence shown here is derived from an EMBL/GenBank/DDBJ whole genome shotgun (WGS) entry which is preliminary data.</text>
</comment>
<dbReference type="AlphaFoldDB" id="A0AAI9K7N3"/>
<evidence type="ECO:0000313" key="2">
    <source>
        <dbReference type="EMBL" id="GFO95351.1"/>
    </source>
</evidence>
<proteinExistence type="predicted"/>
<evidence type="ECO:0000259" key="1">
    <source>
        <dbReference type="Pfam" id="PF00149"/>
    </source>
</evidence>
<dbReference type="EMBL" id="BLYL01000017">
    <property type="protein sequence ID" value="GFO95351.1"/>
    <property type="molecule type" value="Genomic_DNA"/>
</dbReference>
<dbReference type="Proteomes" id="UP000660047">
    <property type="component" value="Unassembled WGS sequence"/>
</dbReference>
<protein>
    <recommendedName>
        <fullName evidence="1">Calcineurin-like phosphoesterase domain-containing protein</fullName>
    </recommendedName>
</protein>
<dbReference type="SUPFAM" id="SSF56300">
    <property type="entry name" value="Metallo-dependent phosphatases"/>
    <property type="match status" value="1"/>
</dbReference>
<feature type="domain" description="Calcineurin-like phosphoesterase" evidence="1">
    <location>
        <begin position="6"/>
        <end position="191"/>
    </location>
</feature>
<dbReference type="Gene3D" id="3.60.21.10">
    <property type="match status" value="1"/>
</dbReference>